<dbReference type="CDD" id="cd06171">
    <property type="entry name" value="Sigma70_r4"/>
    <property type="match status" value="1"/>
</dbReference>
<gene>
    <name evidence="8" type="primary">sigL_2</name>
    <name evidence="8" type="ORF">PCLFYP37_02427</name>
</gene>
<dbReference type="InterPro" id="IPR036388">
    <property type="entry name" value="WH-like_DNA-bd_sf"/>
</dbReference>
<name>A0A6N3DQ89_9BACT</name>
<accession>A0A6N3DQ89</accession>
<keyword evidence="2" id="KW-0805">Transcription regulation</keyword>
<dbReference type="GO" id="GO:0003677">
    <property type="term" value="F:DNA binding"/>
    <property type="evidence" value="ECO:0007669"/>
    <property type="project" value="UniProtKB-KW"/>
</dbReference>
<dbReference type="InterPro" id="IPR039425">
    <property type="entry name" value="RNA_pol_sigma-70-like"/>
</dbReference>
<dbReference type="Gene3D" id="1.10.1740.10">
    <property type="match status" value="1"/>
</dbReference>
<dbReference type="InterPro" id="IPR007627">
    <property type="entry name" value="RNA_pol_sigma70_r2"/>
</dbReference>
<evidence type="ECO:0000256" key="4">
    <source>
        <dbReference type="ARBA" id="ARBA00023125"/>
    </source>
</evidence>
<evidence type="ECO:0000259" key="7">
    <source>
        <dbReference type="Pfam" id="PF08281"/>
    </source>
</evidence>
<dbReference type="SUPFAM" id="SSF88946">
    <property type="entry name" value="Sigma2 domain of RNA polymerase sigma factors"/>
    <property type="match status" value="1"/>
</dbReference>
<dbReference type="GO" id="GO:0016987">
    <property type="term" value="F:sigma factor activity"/>
    <property type="evidence" value="ECO:0007669"/>
    <property type="project" value="UniProtKB-KW"/>
</dbReference>
<dbReference type="AlphaFoldDB" id="A0A6N3DQ89"/>
<evidence type="ECO:0000256" key="1">
    <source>
        <dbReference type="ARBA" id="ARBA00010641"/>
    </source>
</evidence>
<evidence type="ECO:0000313" key="8">
    <source>
        <dbReference type="EMBL" id="VYU29269.1"/>
    </source>
</evidence>
<dbReference type="EMBL" id="CACRUT010000015">
    <property type="protein sequence ID" value="VYU29269.1"/>
    <property type="molecule type" value="Genomic_DNA"/>
</dbReference>
<dbReference type="Pfam" id="PF04542">
    <property type="entry name" value="Sigma70_r2"/>
    <property type="match status" value="1"/>
</dbReference>
<dbReference type="InterPro" id="IPR013249">
    <property type="entry name" value="RNA_pol_sigma70_r4_t2"/>
</dbReference>
<protein>
    <submittedName>
        <fullName evidence="8">ECF RNA polymerase sigma factor SigL</fullName>
    </submittedName>
</protein>
<reference evidence="8" key="1">
    <citation type="submission" date="2019-11" db="EMBL/GenBank/DDBJ databases">
        <authorList>
            <person name="Feng L."/>
        </authorList>
    </citation>
    <scope>NUCLEOTIDE SEQUENCE</scope>
    <source>
        <strain evidence="8">PclaraLFYP37</strain>
    </source>
</reference>
<comment type="similarity">
    <text evidence="1">Belongs to the sigma-70 factor family. ECF subfamily.</text>
</comment>
<dbReference type="InterPro" id="IPR014284">
    <property type="entry name" value="RNA_pol_sigma-70_dom"/>
</dbReference>
<evidence type="ECO:0000259" key="6">
    <source>
        <dbReference type="Pfam" id="PF04542"/>
    </source>
</evidence>
<dbReference type="Gene3D" id="1.10.10.10">
    <property type="entry name" value="Winged helix-like DNA-binding domain superfamily/Winged helix DNA-binding domain"/>
    <property type="match status" value="1"/>
</dbReference>
<dbReference type="PANTHER" id="PTHR43133">
    <property type="entry name" value="RNA POLYMERASE ECF-TYPE SIGMA FACTO"/>
    <property type="match status" value="1"/>
</dbReference>
<dbReference type="InterPro" id="IPR013325">
    <property type="entry name" value="RNA_pol_sigma_r2"/>
</dbReference>
<dbReference type="PANTHER" id="PTHR43133:SF8">
    <property type="entry name" value="RNA POLYMERASE SIGMA FACTOR HI_1459-RELATED"/>
    <property type="match status" value="1"/>
</dbReference>
<dbReference type="NCBIfam" id="TIGR02937">
    <property type="entry name" value="sigma70-ECF"/>
    <property type="match status" value="1"/>
</dbReference>
<dbReference type="Pfam" id="PF08281">
    <property type="entry name" value="Sigma70_r4_2"/>
    <property type="match status" value="1"/>
</dbReference>
<keyword evidence="3" id="KW-0731">Sigma factor</keyword>
<evidence type="ECO:0000256" key="3">
    <source>
        <dbReference type="ARBA" id="ARBA00023082"/>
    </source>
</evidence>
<evidence type="ECO:0000256" key="2">
    <source>
        <dbReference type="ARBA" id="ARBA00023015"/>
    </source>
</evidence>
<feature type="domain" description="RNA polymerase sigma factor 70 region 4 type 2" evidence="7">
    <location>
        <begin position="121"/>
        <end position="172"/>
    </location>
</feature>
<sequence>MSVTFQALARHYYREMKEISFRNDILPLKDKLYRLALRITFDTAEAEDIVQETLIRVWNKRDEWPQLTSIEAYCLTICRHLSLDRSEKKEAQHVALDESLHSRPDTSTPYDSLTAREGLGLLQKLLKELPQTQQDIVQLREIEGKSYKEIAAILNLSEEQVKVYLFRARQRIKQKYTEIQGYGL</sequence>
<feature type="domain" description="RNA polymerase sigma-70 region 2" evidence="6">
    <location>
        <begin position="29"/>
        <end position="89"/>
    </location>
</feature>
<keyword evidence="5" id="KW-0804">Transcription</keyword>
<dbReference type="InterPro" id="IPR013324">
    <property type="entry name" value="RNA_pol_sigma_r3/r4-like"/>
</dbReference>
<dbReference type="GO" id="GO:0006352">
    <property type="term" value="P:DNA-templated transcription initiation"/>
    <property type="evidence" value="ECO:0007669"/>
    <property type="project" value="InterPro"/>
</dbReference>
<keyword evidence="4" id="KW-0238">DNA-binding</keyword>
<evidence type="ECO:0000256" key="5">
    <source>
        <dbReference type="ARBA" id="ARBA00023163"/>
    </source>
</evidence>
<proteinExistence type="inferred from homology"/>
<dbReference type="SUPFAM" id="SSF88659">
    <property type="entry name" value="Sigma3 and sigma4 domains of RNA polymerase sigma factors"/>
    <property type="match status" value="1"/>
</dbReference>
<organism evidence="8">
    <name type="scientific">Paraprevotella clara</name>
    <dbReference type="NCBI Taxonomy" id="454154"/>
    <lineage>
        <taxon>Bacteria</taxon>
        <taxon>Pseudomonadati</taxon>
        <taxon>Bacteroidota</taxon>
        <taxon>Bacteroidia</taxon>
        <taxon>Bacteroidales</taxon>
        <taxon>Prevotellaceae</taxon>
        <taxon>Paraprevotella</taxon>
    </lineage>
</organism>